<organism evidence="1">
    <name type="scientific">marine sediment metagenome</name>
    <dbReference type="NCBI Taxonomy" id="412755"/>
    <lineage>
        <taxon>unclassified sequences</taxon>
        <taxon>metagenomes</taxon>
        <taxon>ecological metagenomes</taxon>
    </lineage>
</organism>
<gene>
    <name evidence="1" type="ORF">LCGC14_0893240</name>
</gene>
<accession>A0A0F9RHT9</accession>
<protein>
    <submittedName>
        <fullName evidence="1">Uncharacterized protein</fullName>
    </submittedName>
</protein>
<proteinExistence type="predicted"/>
<reference evidence="1" key="1">
    <citation type="journal article" date="2015" name="Nature">
        <title>Complex archaea that bridge the gap between prokaryotes and eukaryotes.</title>
        <authorList>
            <person name="Spang A."/>
            <person name="Saw J.H."/>
            <person name="Jorgensen S.L."/>
            <person name="Zaremba-Niedzwiedzka K."/>
            <person name="Martijn J."/>
            <person name="Lind A.E."/>
            <person name="van Eijk R."/>
            <person name="Schleper C."/>
            <person name="Guy L."/>
            <person name="Ettema T.J."/>
        </authorList>
    </citation>
    <scope>NUCLEOTIDE SEQUENCE</scope>
</reference>
<dbReference type="AlphaFoldDB" id="A0A0F9RHT9"/>
<name>A0A0F9RHT9_9ZZZZ</name>
<evidence type="ECO:0000313" key="1">
    <source>
        <dbReference type="EMBL" id="KKN24601.1"/>
    </source>
</evidence>
<sequence>MGKIKLSSEKVAKLKIEQRNLHDILPDIDALEQCGADCTIPREQYIIAQDRIANILRLFGSGHDEKAQQ</sequence>
<comment type="caution">
    <text evidence="1">The sequence shown here is derived from an EMBL/GenBank/DDBJ whole genome shotgun (WGS) entry which is preliminary data.</text>
</comment>
<dbReference type="EMBL" id="LAZR01002871">
    <property type="protein sequence ID" value="KKN24601.1"/>
    <property type="molecule type" value="Genomic_DNA"/>
</dbReference>